<keyword evidence="3" id="KW-1185">Reference proteome</keyword>
<sequence>MNKARLNSPTKYKDHARKLTIQGQKRKSGSQNGSMRGSTSHNRHRLVFCIKQDKKKPKTNIYYLKTNQNKGKLKPISLLHSAEPKASFNRCFASVFGRRSSHER</sequence>
<gene>
    <name evidence="2" type="ORF">ES332_A06G223800v1</name>
</gene>
<feature type="compositionally biased region" description="Polar residues" evidence="1">
    <location>
        <begin position="1"/>
        <end position="10"/>
    </location>
</feature>
<dbReference type="Proteomes" id="UP000322667">
    <property type="component" value="Chromosome A06"/>
</dbReference>
<dbReference type="EMBL" id="CM017615">
    <property type="protein sequence ID" value="TYI24288.1"/>
    <property type="molecule type" value="Genomic_DNA"/>
</dbReference>
<dbReference type="AlphaFoldDB" id="A0A5D2Q7F3"/>
<feature type="compositionally biased region" description="Polar residues" evidence="1">
    <location>
        <begin position="29"/>
        <end position="40"/>
    </location>
</feature>
<feature type="region of interest" description="Disordered" evidence="1">
    <location>
        <begin position="1"/>
        <end position="45"/>
    </location>
</feature>
<evidence type="ECO:0000313" key="2">
    <source>
        <dbReference type="EMBL" id="TYI24288.1"/>
    </source>
</evidence>
<protein>
    <submittedName>
        <fullName evidence="2">Uncharacterized protein</fullName>
    </submittedName>
</protein>
<accession>A0A5D2Q7F3</accession>
<feature type="compositionally biased region" description="Basic residues" evidence="1">
    <location>
        <begin position="14"/>
        <end position="28"/>
    </location>
</feature>
<evidence type="ECO:0000256" key="1">
    <source>
        <dbReference type="SAM" id="MobiDB-lite"/>
    </source>
</evidence>
<organism evidence="2 3">
    <name type="scientific">Gossypium tomentosum</name>
    <name type="common">Hawaiian cotton</name>
    <name type="synonym">Gossypium sandvicense</name>
    <dbReference type="NCBI Taxonomy" id="34277"/>
    <lineage>
        <taxon>Eukaryota</taxon>
        <taxon>Viridiplantae</taxon>
        <taxon>Streptophyta</taxon>
        <taxon>Embryophyta</taxon>
        <taxon>Tracheophyta</taxon>
        <taxon>Spermatophyta</taxon>
        <taxon>Magnoliopsida</taxon>
        <taxon>eudicotyledons</taxon>
        <taxon>Gunneridae</taxon>
        <taxon>Pentapetalae</taxon>
        <taxon>rosids</taxon>
        <taxon>malvids</taxon>
        <taxon>Malvales</taxon>
        <taxon>Malvaceae</taxon>
        <taxon>Malvoideae</taxon>
        <taxon>Gossypium</taxon>
    </lineage>
</organism>
<name>A0A5D2Q7F3_GOSTO</name>
<evidence type="ECO:0000313" key="3">
    <source>
        <dbReference type="Proteomes" id="UP000322667"/>
    </source>
</evidence>
<proteinExistence type="predicted"/>
<reference evidence="2 3" key="1">
    <citation type="submission" date="2019-07" db="EMBL/GenBank/DDBJ databases">
        <title>WGS assembly of Gossypium tomentosum.</title>
        <authorList>
            <person name="Chen Z.J."/>
            <person name="Sreedasyam A."/>
            <person name="Ando A."/>
            <person name="Song Q."/>
            <person name="De L."/>
            <person name="Hulse-Kemp A."/>
            <person name="Ding M."/>
            <person name="Ye W."/>
            <person name="Kirkbride R."/>
            <person name="Jenkins J."/>
            <person name="Plott C."/>
            <person name="Lovell J."/>
            <person name="Lin Y.-M."/>
            <person name="Vaughn R."/>
            <person name="Liu B."/>
            <person name="Li W."/>
            <person name="Simpson S."/>
            <person name="Scheffler B."/>
            <person name="Saski C."/>
            <person name="Grover C."/>
            <person name="Hu G."/>
            <person name="Conover J."/>
            <person name="Carlson J."/>
            <person name="Shu S."/>
            <person name="Boston L."/>
            <person name="Williams M."/>
            <person name="Peterson D."/>
            <person name="Mcgee K."/>
            <person name="Jones D."/>
            <person name="Wendel J."/>
            <person name="Stelly D."/>
            <person name="Grimwood J."/>
            <person name="Schmutz J."/>
        </authorList>
    </citation>
    <scope>NUCLEOTIDE SEQUENCE [LARGE SCALE GENOMIC DNA]</scope>
    <source>
        <strain evidence="2">7179.01</strain>
    </source>
</reference>